<protein>
    <submittedName>
        <fullName evidence="1">Uncharacterized protein</fullName>
    </submittedName>
</protein>
<proteinExistence type="predicted"/>
<dbReference type="EMBL" id="JAULSV010000004">
    <property type="protein sequence ID" value="KAK0645383.1"/>
    <property type="molecule type" value="Genomic_DNA"/>
</dbReference>
<sequence>MPSNAFGAVFGRFFRSSEYEKAQADANAETQDRIFGVLEALREHLTKYIQHLDSMIATFSYRFLDSEKKEILKRWDLLKLAELEEGRKKCWLDFWLVYINDDASALDRMPSTREQVLEALECGKAKVFDKHGTVASLLDEEVSSPEPFIPRDLR</sequence>
<dbReference type="Proteomes" id="UP001174936">
    <property type="component" value="Unassembled WGS sequence"/>
</dbReference>
<evidence type="ECO:0000313" key="1">
    <source>
        <dbReference type="EMBL" id="KAK0645383.1"/>
    </source>
</evidence>
<dbReference type="AlphaFoldDB" id="A0AA40CQ03"/>
<keyword evidence="2" id="KW-1185">Reference proteome</keyword>
<comment type="caution">
    <text evidence="1">The sequence shown here is derived from an EMBL/GenBank/DDBJ whole genome shotgun (WGS) entry which is preliminary data.</text>
</comment>
<accession>A0AA40CQ03</accession>
<evidence type="ECO:0000313" key="2">
    <source>
        <dbReference type="Proteomes" id="UP001174936"/>
    </source>
</evidence>
<reference evidence="1" key="1">
    <citation type="submission" date="2023-06" db="EMBL/GenBank/DDBJ databases">
        <title>Genome-scale phylogeny and comparative genomics of the fungal order Sordariales.</title>
        <authorList>
            <consortium name="Lawrence Berkeley National Laboratory"/>
            <person name="Hensen N."/>
            <person name="Bonometti L."/>
            <person name="Westerberg I."/>
            <person name="Brannstrom I.O."/>
            <person name="Guillou S."/>
            <person name="Cros-Aarteil S."/>
            <person name="Calhoun S."/>
            <person name="Haridas S."/>
            <person name="Kuo A."/>
            <person name="Mondo S."/>
            <person name="Pangilinan J."/>
            <person name="Riley R."/>
            <person name="Labutti K."/>
            <person name="Andreopoulos B."/>
            <person name="Lipzen A."/>
            <person name="Chen C."/>
            <person name="Yanf M."/>
            <person name="Daum C."/>
            <person name="Ng V."/>
            <person name="Clum A."/>
            <person name="Steindorff A."/>
            <person name="Ohm R."/>
            <person name="Martin F."/>
            <person name="Silar P."/>
            <person name="Natvig D."/>
            <person name="Lalanne C."/>
            <person name="Gautier V."/>
            <person name="Ament-Velasquez S.L."/>
            <person name="Kruys A."/>
            <person name="Hutchinson M.I."/>
            <person name="Powell A.J."/>
            <person name="Barry K."/>
            <person name="Miller A.N."/>
            <person name="Grigoriev I.V."/>
            <person name="Debuchy R."/>
            <person name="Gladieux P."/>
            <person name="Thoren M.H."/>
            <person name="Johannesson H."/>
        </authorList>
    </citation>
    <scope>NUCLEOTIDE SEQUENCE</scope>
    <source>
        <strain evidence="1">SMH2532-1</strain>
    </source>
</reference>
<organism evidence="1 2">
    <name type="scientific">Cercophora newfieldiana</name>
    <dbReference type="NCBI Taxonomy" id="92897"/>
    <lineage>
        <taxon>Eukaryota</taxon>
        <taxon>Fungi</taxon>
        <taxon>Dikarya</taxon>
        <taxon>Ascomycota</taxon>
        <taxon>Pezizomycotina</taxon>
        <taxon>Sordariomycetes</taxon>
        <taxon>Sordariomycetidae</taxon>
        <taxon>Sordariales</taxon>
        <taxon>Lasiosphaeriaceae</taxon>
        <taxon>Cercophora</taxon>
    </lineage>
</organism>
<gene>
    <name evidence="1" type="ORF">B0T16DRAFT_390003</name>
</gene>
<name>A0AA40CQ03_9PEZI</name>